<reference evidence="3" key="3">
    <citation type="submission" date="2018-01" db="EMBL/GenBank/DDBJ databases">
        <authorList>
            <person name="Gaut B.S."/>
            <person name="Morton B.R."/>
            <person name="Clegg M.T."/>
            <person name="Duvall M.R."/>
        </authorList>
    </citation>
    <scope>NUCLEOTIDE SEQUENCE</scope>
    <source>
        <strain evidence="3">ATCC BAA-2683</strain>
    </source>
</reference>
<feature type="signal peptide" evidence="1">
    <location>
        <begin position="1"/>
        <end position="24"/>
    </location>
</feature>
<dbReference type="Proteomes" id="UP000238296">
    <property type="component" value="Unassembled WGS sequence"/>
</dbReference>
<dbReference type="EMBL" id="PPEA01000580">
    <property type="protein sequence ID" value="PQM45858.1"/>
    <property type="molecule type" value="Genomic_DNA"/>
</dbReference>
<dbReference type="RefSeq" id="WP_071024520.1">
    <property type="nucleotide sequence ID" value="NZ_MLQM01000032.1"/>
</dbReference>
<evidence type="ECO:0000313" key="4">
    <source>
        <dbReference type="Proteomes" id="UP000179734"/>
    </source>
</evidence>
<keyword evidence="1" id="KW-0732">Signal</keyword>
<dbReference type="InterPro" id="IPR032407">
    <property type="entry name" value="MHB"/>
</dbReference>
<reference evidence="3 5" key="2">
    <citation type="journal article" date="2017" name="Int. J. Syst. Evol. Microbiol.">
        <title>Mycobacterium talmoniae sp. nov., a slowly growing mycobacterium isolated from human respiratory samples.</title>
        <authorList>
            <person name="Davidson R.M."/>
            <person name="DeGroote M.A."/>
            <person name="Marola J.L."/>
            <person name="Buss S."/>
            <person name="Jones V."/>
            <person name="McNeil M.R."/>
            <person name="Freifeld A.G."/>
            <person name="Elaine Epperson L."/>
            <person name="Hasan N.A."/>
            <person name="Jackson M."/>
            <person name="Iwen P.C."/>
            <person name="Salfinger M."/>
            <person name="Strong M."/>
        </authorList>
    </citation>
    <scope>NUCLEOTIDE SEQUENCE [LARGE SCALE GENOMIC DNA]</scope>
    <source>
        <strain evidence="3 5">ATCC BAA-2683</strain>
    </source>
</reference>
<evidence type="ECO:0000313" key="2">
    <source>
        <dbReference type="EMBL" id="OHV04714.1"/>
    </source>
</evidence>
<dbReference type="NCBIfam" id="TIGR04529">
    <property type="entry name" value="MTB_hemophore"/>
    <property type="match status" value="1"/>
</dbReference>
<dbReference type="AlphaFoldDB" id="A0A1S1NL20"/>
<dbReference type="GO" id="GO:0020037">
    <property type="term" value="F:heme binding"/>
    <property type="evidence" value="ECO:0007669"/>
    <property type="project" value="InterPro"/>
</dbReference>
<name>A0A1S1NL20_9MYCO</name>
<dbReference type="InterPro" id="IPR016572">
    <property type="entry name" value="UCP010611"/>
</dbReference>
<dbReference type="PIRSF" id="PIRSF010611">
    <property type="entry name" value="UCP010611"/>
    <property type="match status" value="1"/>
</dbReference>
<sequence>MVKLSLTRLAVAVGGAALSLTAGAGIASADPDLGPIVNTTCSYPQVVAALKAQDPAAAAQFNSSPMQQNFLRQFLAANPDQRQQLADQLASTPGADQNLAIIQGVFNTCNNF</sequence>
<comment type="caution">
    <text evidence="2">The sequence shown here is derived from an EMBL/GenBank/DDBJ whole genome shotgun (WGS) entry which is preliminary data.</text>
</comment>
<evidence type="ECO:0008006" key="6">
    <source>
        <dbReference type="Google" id="ProtNLM"/>
    </source>
</evidence>
<keyword evidence="4" id="KW-1185">Reference proteome</keyword>
<accession>A0A1S1NL20</accession>
<gene>
    <name evidence="2" type="ORF">BKN37_08760</name>
    <name evidence="3" type="ORF">C1Y40_03982</name>
</gene>
<proteinExistence type="predicted"/>
<evidence type="ECO:0000256" key="1">
    <source>
        <dbReference type="SAM" id="SignalP"/>
    </source>
</evidence>
<reference evidence="2 4" key="1">
    <citation type="submission" date="2016-10" db="EMBL/GenBank/DDBJ databases">
        <title>Genome sequence of Mycobacterium talmonii.</title>
        <authorList>
            <person name="Greninger A.L."/>
            <person name="Elliott B."/>
            <person name="Vasireddy S."/>
            <person name="Vasireddy R."/>
        </authorList>
    </citation>
    <scope>NUCLEOTIDE SEQUENCE [LARGE SCALE GENOMIC DNA]</scope>
    <source>
        <strain evidence="2">MO-5499</strain>
        <strain evidence="4">NE-TNMC-100812</strain>
    </source>
</reference>
<evidence type="ECO:0000313" key="3">
    <source>
        <dbReference type="EMBL" id="PQM45858.1"/>
    </source>
</evidence>
<protein>
    <recommendedName>
        <fullName evidence="6">Hemophore-related protein</fullName>
    </recommendedName>
</protein>
<dbReference type="Proteomes" id="UP000179734">
    <property type="component" value="Unassembled WGS sequence"/>
</dbReference>
<feature type="chain" id="PRO_5038296458" description="Hemophore-related protein" evidence="1">
    <location>
        <begin position="25"/>
        <end position="112"/>
    </location>
</feature>
<evidence type="ECO:0000313" key="5">
    <source>
        <dbReference type="Proteomes" id="UP000238296"/>
    </source>
</evidence>
<organism evidence="2 4">
    <name type="scientific">Mycobacterium talmoniae</name>
    <dbReference type="NCBI Taxonomy" id="1858794"/>
    <lineage>
        <taxon>Bacteria</taxon>
        <taxon>Bacillati</taxon>
        <taxon>Actinomycetota</taxon>
        <taxon>Actinomycetes</taxon>
        <taxon>Mycobacteriales</taxon>
        <taxon>Mycobacteriaceae</taxon>
        <taxon>Mycobacterium</taxon>
    </lineage>
</organism>
<dbReference type="EMBL" id="MLQM01000032">
    <property type="protein sequence ID" value="OHV04714.1"/>
    <property type="molecule type" value="Genomic_DNA"/>
</dbReference>